<keyword evidence="3" id="KW-1185">Reference proteome</keyword>
<name>A0ABS9MMB4_9FIRM</name>
<accession>A0ABS9MMB4</accession>
<dbReference type="Proteomes" id="UP001298681">
    <property type="component" value="Unassembled WGS sequence"/>
</dbReference>
<proteinExistence type="predicted"/>
<dbReference type="EMBL" id="JAKNHQ010000031">
    <property type="protein sequence ID" value="MCG4611945.1"/>
    <property type="molecule type" value="Genomic_DNA"/>
</dbReference>
<gene>
    <name evidence="2" type="ORF">L0P57_13535</name>
</gene>
<evidence type="ECO:0000313" key="2">
    <source>
        <dbReference type="EMBL" id="MCG4611945.1"/>
    </source>
</evidence>
<dbReference type="RefSeq" id="WP_087235089.1">
    <property type="nucleotide sequence ID" value="NZ_JAKNHQ010000031.1"/>
</dbReference>
<feature type="domain" description="Calcineurin-like phosphoesterase" evidence="1">
    <location>
        <begin position="2"/>
        <end position="207"/>
    </location>
</feature>
<reference evidence="2 3" key="1">
    <citation type="submission" date="2022-01" db="EMBL/GenBank/DDBJ databases">
        <title>Collection of gut derived symbiotic bacterial strains cultured from healthy donors.</title>
        <authorList>
            <person name="Lin H."/>
            <person name="Kohout C."/>
            <person name="Waligurski E."/>
            <person name="Pamer E.G."/>
        </authorList>
    </citation>
    <scope>NUCLEOTIDE SEQUENCE [LARGE SCALE GENOMIC DNA]</scope>
    <source>
        <strain evidence="2 3">DFI.7.58</strain>
    </source>
</reference>
<dbReference type="InterPro" id="IPR004843">
    <property type="entry name" value="Calcineurin-like_PHP"/>
</dbReference>
<sequence>MIYITGDTHIPYDVTKLTTKAFPEQKKLTKNDYVLICGDFGGVWTGPGGSDDFWLRWFKRKRFTTLFVDGNHENFSLLNQYPVELWNGGKVHRVTDHVIHLMRGQLFTLDGCKIFTMGGGASGDVEFRTEGVSWWPEEMPNAVEYGEAMRTLMDAQFAVDYVVTHTAPLQIVNQFRKRPREEPFNRFLEGIDARLHYKRWYFGHVHKDLDVDERHTAVYQNLLPLGQGQVDFQPKEDGWWKI</sequence>
<evidence type="ECO:0000313" key="3">
    <source>
        <dbReference type="Proteomes" id="UP001298681"/>
    </source>
</evidence>
<dbReference type="Gene3D" id="3.60.21.10">
    <property type="match status" value="1"/>
</dbReference>
<dbReference type="SUPFAM" id="SSF56300">
    <property type="entry name" value="Metallo-dependent phosphatases"/>
    <property type="match status" value="1"/>
</dbReference>
<dbReference type="InterPro" id="IPR029052">
    <property type="entry name" value="Metallo-depent_PP-like"/>
</dbReference>
<protein>
    <submittedName>
        <fullName evidence="2">Metallophosphoesterase</fullName>
    </submittedName>
</protein>
<organism evidence="2 3">
    <name type="scientific">Anaeromassilibacillus senegalensis</name>
    <dbReference type="NCBI Taxonomy" id="1673717"/>
    <lineage>
        <taxon>Bacteria</taxon>
        <taxon>Bacillati</taxon>
        <taxon>Bacillota</taxon>
        <taxon>Clostridia</taxon>
        <taxon>Eubacteriales</taxon>
        <taxon>Acutalibacteraceae</taxon>
        <taxon>Anaeromassilibacillus</taxon>
    </lineage>
</organism>
<evidence type="ECO:0000259" key="1">
    <source>
        <dbReference type="Pfam" id="PF00149"/>
    </source>
</evidence>
<dbReference type="Pfam" id="PF00149">
    <property type="entry name" value="Metallophos"/>
    <property type="match status" value="1"/>
</dbReference>
<dbReference type="CDD" id="cd00838">
    <property type="entry name" value="MPP_superfamily"/>
    <property type="match status" value="1"/>
</dbReference>
<comment type="caution">
    <text evidence="2">The sequence shown here is derived from an EMBL/GenBank/DDBJ whole genome shotgun (WGS) entry which is preliminary data.</text>
</comment>